<dbReference type="PANTHER" id="PTHR42071">
    <property type="entry name" value="PROTOGLOBIN DOMAIN-CONTAINING PROTEIN"/>
    <property type="match status" value="1"/>
</dbReference>
<evidence type="ECO:0000313" key="3">
    <source>
        <dbReference type="Proteomes" id="UP000027195"/>
    </source>
</evidence>
<dbReference type="InterPro" id="IPR009050">
    <property type="entry name" value="Globin-like_sf"/>
</dbReference>
<dbReference type="Pfam" id="PF11563">
    <property type="entry name" value="Protoglobin"/>
    <property type="match status" value="1"/>
</dbReference>
<dbReference type="AlphaFoldDB" id="A0A067N383"/>
<dbReference type="Gene3D" id="1.10.490.10">
    <property type="entry name" value="Globins"/>
    <property type="match status" value="1"/>
</dbReference>
<dbReference type="InterPro" id="IPR012292">
    <property type="entry name" value="Globin/Proto"/>
</dbReference>
<dbReference type="HOGENOM" id="CLU_063074_1_1_1"/>
<dbReference type="SUPFAM" id="SSF46458">
    <property type="entry name" value="Globin-like"/>
    <property type="match status" value="1"/>
</dbReference>
<dbReference type="PANTHER" id="PTHR42071:SF1">
    <property type="entry name" value="GLOBIN-SENSOR DOMAIN-CONTAINING PROTEIN"/>
    <property type="match status" value="1"/>
</dbReference>
<name>A0A067N383_BOTB1</name>
<dbReference type="Proteomes" id="UP000027195">
    <property type="component" value="Unassembled WGS sequence"/>
</dbReference>
<keyword evidence="3" id="KW-1185">Reference proteome</keyword>
<sequence length="205" mass="23540">MITAEAIDKARLNTDLAYRVRFLRSFIGFKQEDGEVLNRAAPLVAPFVSKVVDAVYDHLFEYTITKEPFFHRNQGYEGPLPSTFEELSLDSEQIAFRKKFLRLWAAKVFTAKYEDEKTWEYLNKVGLMHTGAAAFKHREGKQPLHVDLMLCSALLGWVEKTLVSTILGVPDEILSREDKTATVLAVGKVLWIQNDLFQRHYIKSD</sequence>
<dbReference type="InParanoid" id="A0A067N383"/>
<evidence type="ECO:0000313" key="2">
    <source>
        <dbReference type="EMBL" id="KDQ21405.1"/>
    </source>
</evidence>
<accession>A0A067N383</accession>
<dbReference type="GO" id="GO:0020037">
    <property type="term" value="F:heme binding"/>
    <property type="evidence" value="ECO:0007669"/>
    <property type="project" value="InterPro"/>
</dbReference>
<reference evidence="3" key="1">
    <citation type="journal article" date="2014" name="Proc. Natl. Acad. Sci. U.S.A.">
        <title>Extensive sampling of basidiomycete genomes demonstrates inadequacy of the white-rot/brown-rot paradigm for wood decay fungi.</title>
        <authorList>
            <person name="Riley R."/>
            <person name="Salamov A.A."/>
            <person name="Brown D.W."/>
            <person name="Nagy L.G."/>
            <person name="Floudas D."/>
            <person name="Held B.W."/>
            <person name="Levasseur A."/>
            <person name="Lombard V."/>
            <person name="Morin E."/>
            <person name="Otillar R."/>
            <person name="Lindquist E.A."/>
            <person name="Sun H."/>
            <person name="LaButti K.M."/>
            <person name="Schmutz J."/>
            <person name="Jabbour D."/>
            <person name="Luo H."/>
            <person name="Baker S.E."/>
            <person name="Pisabarro A.G."/>
            <person name="Walton J.D."/>
            <person name="Blanchette R.A."/>
            <person name="Henrissat B."/>
            <person name="Martin F."/>
            <person name="Cullen D."/>
            <person name="Hibbett D.S."/>
            <person name="Grigoriev I.V."/>
        </authorList>
    </citation>
    <scope>NUCLEOTIDE SEQUENCE [LARGE SCALE GENOMIC DNA]</scope>
    <source>
        <strain evidence="3">FD-172 SS1</strain>
    </source>
</reference>
<dbReference type="InterPro" id="IPR044398">
    <property type="entry name" value="Globin-sensor_dom"/>
</dbReference>
<protein>
    <recommendedName>
        <fullName evidence="1">Globin-sensor domain-containing protein</fullName>
    </recommendedName>
</protein>
<dbReference type="EMBL" id="KL198016">
    <property type="protein sequence ID" value="KDQ21405.1"/>
    <property type="molecule type" value="Genomic_DNA"/>
</dbReference>
<evidence type="ECO:0000259" key="1">
    <source>
        <dbReference type="Pfam" id="PF11563"/>
    </source>
</evidence>
<proteinExistence type="predicted"/>
<gene>
    <name evidence="2" type="ORF">BOTBODRAFT_168677</name>
</gene>
<dbReference type="GO" id="GO:0019825">
    <property type="term" value="F:oxygen binding"/>
    <property type="evidence" value="ECO:0007669"/>
    <property type="project" value="InterPro"/>
</dbReference>
<dbReference type="OrthoDB" id="10027058at2759"/>
<organism evidence="2 3">
    <name type="scientific">Botryobasidium botryosum (strain FD-172 SS1)</name>
    <dbReference type="NCBI Taxonomy" id="930990"/>
    <lineage>
        <taxon>Eukaryota</taxon>
        <taxon>Fungi</taxon>
        <taxon>Dikarya</taxon>
        <taxon>Basidiomycota</taxon>
        <taxon>Agaricomycotina</taxon>
        <taxon>Agaricomycetes</taxon>
        <taxon>Cantharellales</taxon>
        <taxon>Botryobasidiaceae</taxon>
        <taxon>Botryobasidium</taxon>
    </lineage>
</organism>
<feature type="domain" description="Globin-sensor" evidence="1">
    <location>
        <begin position="17"/>
        <end position="204"/>
    </location>
</feature>